<keyword evidence="1" id="KW-0472">Membrane</keyword>
<dbReference type="InterPro" id="IPR050708">
    <property type="entry name" value="T6SS_VgrG/RHS"/>
</dbReference>
<evidence type="ECO:0008006" key="4">
    <source>
        <dbReference type="Google" id="ProtNLM"/>
    </source>
</evidence>
<organism evidence="2 3">
    <name type="scientific">Anopheles culicifacies</name>
    <dbReference type="NCBI Taxonomy" id="139723"/>
    <lineage>
        <taxon>Eukaryota</taxon>
        <taxon>Metazoa</taxon>
        <taxon>Ecdysozoa</taxon>
        <taxon>Arthropoda</taxon>
        <taxon>Hexapoda</taxon>
        <taxon>Insecta</taxon>
        <taxon>Pterygota</taxon>
        <taxon>Neoptera</taxon>
        <taxon>Endopterygota</taxon>
        <taxon>Diptera</taxon>
        <taxon>Nematocera</taxon>
        <taxon>Culicoidea</taxon>
        <taxon>Culicidae</taxon>
        <taxon>Anophelinae</taxon>
        <taxon>Anopheles</taxon>
        <taxon>culicifacies species complex</taxon>
    </lineage>
</organism>
<evidence type="ECO:0000313" key="3">
    <source>
        <dbReference type="Proteomes" id="UP000075883"/>
    </source>
</evidence>
<feature type="transmembrane region" description="Helical" evidence="1">
    <location>
        <begin position="2561"/>
        <end position="2579"/>
    </location>
</feature>
<feature type="transmembrane region" description="Helical" evidence="1">
    <location>
        <begin position="2519"/>
        <end position="2541"/>
    </location>
</feature>
<dbReference type="EMBL" id="AXCM01000136">
    <property type="status" value="NOT_ANNOTATED_CDS"/>
    <property type="molecule type" value="Genomic_DNA"/>
</dbReference>
<proteinExistence type="predicted"/>
<keyword evidence="1" id="KW-0812">Transmembrane</keyword>
<dbReference type="InterPro" id="IPR022385">
    <property type="entry name" value="Rhs_assc_core"/>
</dbReference>
<feature type="transmembrane region" description="Helical" evidence="1">
    <location>
        <begin position="2442"/>
        <end position="2467"/>
    </location>
</feature>
<feature type="transmembrane region" description="Helical" evidence="1">
    <location>
        <begin position="2418"/>
        <end position="2436"/>
    </location>
</feature>
<reference evidence="3" key="1">
    <citation type="submission" date="2013-09" db="EMBL/GenBank/DDBJ databases">
        <title>The Genome Sequence of Anopheles culicifacies species A.</title>
        <authorList>
            <consortium name="The Broad Institute Genomics Platform"/>
            <person name="Neafsey D.E."/>
            <person name="Besansky N."/>
            <person name="Howell P."/>
            <person name="Walton C."/>
            <person name="Young S.K."/>
            <person name="Zeng Q."/>
            <person name="Gargeya S."/>
            <person name="Fitzgerald M."/>
            <person name="Haas B."/>
            <person name="Abouelleil A."/>
            <person name="Allen A.W."/>
            <person name="Alvarado L."/>
            <person name="Arachchi H.M."/>
            <person name="Berlin A.M."/>
            <person name="Chapman S.B."/>
            <person name="Gainer-Dewar J."/>
            <person name="Goldberg J."/>
            <person name="Griggs A."/>
            <person name="Gujja S."/>
            <person name="Hansen M."/>
            <person name="Howarth C."/>
            <person name="Imamovic A."/>
            <person name="Ireland A."/>
            <person name="Larimer J."/>
            <person name="McCowan C."/>
            <person name="Murphy C."/>
            <person name="Pearson M."/>
            <person name="Poon T.W."/>
            <person name="Priest M."/>
            <person name="Roberts A."/>
            <person name="Saif S."/>
            <person name="Shea T."/>
            <person name="Sisk P."/>
            <person name="Sykes S."/>
            <person name="Wortman J."/>
            <person name="Nusbaum C."/>
            <person name="Birren B."/>
        </authorList>
    </citation>
    <scope>NUCLEOTIDE SEQUENCE [LARGE SCALE GENOMIC DNA]</scope>
    <source>
        <strain evidence="3">A-37</strain>
    </source>
</reference>
<dbReference type="PANTHER" id="PTHR32305:SF15">
    <property type="entry name" value="PROTEIN RHSA-RELATED"/>
    <property type="match status" value="1"/>
</dbReference>
<dbReference type="EnsemblMetazoa" id="ACUA018016-RA">
    <property type="protein sequence ID" value="ACUA018016-PA"/>
    <property type="gene ID" value="ACUA018016"/>
</dbReference>
<dbReference type="STRING" id="139723.A0A182MGX7"/>
<sequence length="2589" mass="295675">MVKDIWSAWEGILKASSMDASEKYYSLKLPGKPLIKIPPGNTVEVKRAPSAAKTIFVRNNRMLVIYEETNGSLSEVHKVAEFFSVSNDDINYPWAVYEDGLLVVRKTKGIIAYRWSKPKLKRLLVAPTYHDEYGYGLQNNTIAFGKIYPSEQYIGVVSRVGSIVEFGSINPNIPSKAVSSLKKPQNLDPKWQLPSSNISLVERYDNKTQLSIALRTGTELKLFRFDDKYKLKELTTVNDFLPHDSEYDRIMFAKFDNGSTNDLLHFSTQGLTMYRVAEDSGRFQKVYYSTAFSKLRGWNKRTIDTIATIDIDGDNRDELIASGPKGLCVYRPVFTDDGFDLVNIFDGTIEDRVVRYGQPKLTMKAPGSVGLNILLFTGENLLEVQTIPSTPQSYDIPSVQPSVAQSKPTVPLLVPQKRYIVWLHDQLDLKSMLQPLNPHAGTVELSIPLIELPNAFGVSVRKYLQYKNIPFESFFGRGWSLPLDYISVERKNSGFLQDHDYAILKNNNRIILKRKPAWDSVKHWAFIIEGYKQAMIRYYPKEERWELTMEDRTFVYGTWDKLSKKREESVCSTWPLCGDKSPKTQNLPSRWYLVHEESKNGPYANYYYDTFVQEKGDRLARIELSSGSSVSFTYSAKNQLTSFAVNTTCYEQNVSFEYTGNTLTHIKQEDRTLFKFEYKAERMSKIVYPNQLETSLEYSDLQINRTRFEEVVPVDLSPTMYYGPDYTVILDKEYEDDRLVISIRNLLGGTEGPKVTKEKLHFGQPGIKSHTVHALEDMLVVVLIYSSQKEVTILQFTNDEWVEKEYHPDFPLDAVISVGKKFVVVYNLKTVRVLTISHDGQLISTEVKKSVPSNFLLHTFANGFVMYDTQINVWTMGLKNQWNTGYTTAPTDVFADIAKVLDVFELNAEFRAALRKGFLADAVTVYQNAVVLRVPSLVGKKLELKVHFVIMKFDKGAAAVSKQSVQIPIANFATYEYDLPTKDGDVFKLYYEERNKKLLLKVKSIQGPLYDSLMDQKKKSYKQIDDSNENAKKKQQYKKEVDDKIAEELDNVHRTVVDKVQFAMDLSQFGVLTNQHGIVTGNKQLSFDGQTWQQQHISPETMRMEKVDQWLGQGFKLAKNNHEDTFKVYEMPGNVMVYNTETNNPQEIQIVAPRYIQSQPAGQRLTMFVFQTKETVQLPANETMVRASNTIALVTVRHVNETSKVVIFRPVDSFLLKKTTLFTKQDVRLDENETRTSTHMYDAQDAHLSSEGAMFYRVKVAPGGDTQRFGWYEQATNSSTGVTTKKSFASDGTDVTVREKPKRDRPETKELERTIWDVSRQQKIVDLGALKLADEAASYYGFEPYEVNHFGIDNKWMFNERDVRNERESHLLKLSTSSILKASFTPVQPSNIWIVSFWVRLNPEPNLGDHLNVVQVAVVNLANNSRQIVSGANVQHKTSNWCYVEMTIDTTKNPHATKLRFDISINSSAMGKSIDVDHVRFSPLDMYFLASIYTPVNAEIRATLNNNGKIKQSLYSPNGRRVALLSEDGQVVDFAMHSKTAYVASVNARQCLVEMKPNRGVYETFDKKLWKPNGEQWWSVNYGELEHKAGNTGKRGEIVRTFDQPFESLALRFLYNFASDDAKLDFSWNAQEYGIICSGGSSCNRPPKAGEVLIFITEQRISVWLEGHLCRETLLKPSSSDAKRKEFRLLPTGSFVISEFLTMYDARVKVTYYNQMGRPVQFIVYDDPRTVRVRELMYDEIDRPIRQTKWTKLTNNNKEYFAFYENFITQVHGTSHEMSGMVAKAHPSCGGFPYSRTVYANDPTENKQFQGLPGKDFSVLGKYKRRYAMRSEITLLANMFPEAEGYRQKIVERPGGAIRATVEDKLGNKVAKYWQVGNYEHRLTTYVYSDTYGHLIEMMPPQYHALTKTTRGNIQKEVQLRNQWRVSYYYEDGEVIGKRTTDGGSFEYIYTESGILRFALHYNSPEKKNLDRVVHFTYSSQGKVMREALVNMTRLECYRLVETNEVPASDNLIESFYGEIETNPDIRYRSQQSTRKMGENQMMESLIFNENEKVIKKVFVVPTINSTYSIDYEYENGKLHSLQYPMNSTTSSFMLIYDYNGTGEIKSIRESTKRDPMFEFTYNADGMMETMKVRTDGKHTFQRNFTYNEPGFLVKLEDEYLSESVSYLETDSYGQDSYTPIYEGLISKTLFTAHWQNATSPLRNGIYPEYFITTGMNRKRAALSVMNEKYYIRDANGLVLMDMDMTYLAKDQPPDVRVTSYIYKDQQLVGFLRNDKLYGVITDHEGSVRLVVTGGEVVAAYDYLPYGQILRRFGTDLDGQLSYLYTGQEWEPETGLYNYRARLYDPDIGRFYQMDPKEQYPSPYVYAGNSPVSLVDPDGEFAFTLAVIILALVGAYIGAASANNCWNPLKWDWRSSSTWIGLLTGAVTGASIPFNMASSVAFFVGMGLSLTTSIAIMVGTGITFAYFMMAASSGTWDPTKFDYSSPGTWNALMNGVATSSWILMNPSSLISSFVSITSVAAKALFFVAKLTMSLGFTYLFAALGQGVEFDVTKWDFSDPQLYMSIIDGFTTATVGVLFLRNLPNQLLRN</sequence>
<keyword evidence="3" id="KW-1185">Reference proteome</keyword>
<keyword evidence="1" id="KW-1133">Transmembrane helix</keyword>
<evidence type="ECO:0000313" key="2">
    <source>
        <dbReference type="EnsemblMetazoa" id="ACUA018016-PA"/>
    </source>
</evidence>
<dbReference type="EMBL" id="AXCM01000137">
    <property type="status" value="NOT_ANNOTATED_CDS"/>
    <property type="molecule type" value="Genomic_DNA"/>
</dbReference>
<dbReference type="Gene3D" id="2.180.10.10">
    <property type="entry name" value="RHS repeat-associated core"/>
    <property type="match status" value="1"/>
</dbReference>
<accession>A0A182MGX7</accession>
<dbReference type="VEuPathDB" id="VectorBase:ACUA018016"/>
<evidence type="ECO:0000256" key="1">
    <source>
        <dbReference type="SAM" id="Phobius"/>
    </source>
</evidence>
<reference evidence="2" key="2">
    <citation type="submission" date="2020-05" db="UniProtKB">
        <authorList>
            <consortium name="EnsemblMetazoa"/>
        </authorList>
    </citation>
    <scope>IDENTIFICATION</scope>
    <source>
        <strain evidence="2">A-37</strain>
    </source>
</reference>
<dbReference type="PANTHER" id="PTHR32305">
    <property type="match status" value="1"/>
</dbReference>
<feature type="transmembrane region" description="Helical" evidence="1">
    <location>
        <begin position="2381"/>
        <end position="2406"/>
    </location>
</feature>
<dbReference type="NCBIfam" id="TIGR03696">
    <property type="entry name" value="Rhs_assc_core"/>
    <property type="match status" value="1"/>
</dbReference>
<dbReference type="Proteomes" id="UP000075883">
    <property type="component" value="Unassembled WGS sequence"/>
</dbReference>
<name>A0A182MGX7_9DIPT</name>
<protein>
    <recommendedName>
        <fullName evidence="4">Tox-SGS domain-containing protein</fullName>
    </recommendedName>
</protein>